<evidence type="ECO:0000313" key="2">
    <source>
        <dbReference type="Proteomes" id="UP000672657"/>
    </source>
</evidence>
<dbReference type="EMBL" id="CAJPVI010000020">
    <property type="protein sequence ID" value="CAG2149244.1"/>
    <property type="molecule type" value="Genomic_DNA"/>
</dbReference>
<name>A0ABM8TIV2_9BURK</name>
<dbReference type="InterPro" id="IPR051239">
    <property type="entry name" value="2'-dNMP_N-hydrolase"/>
</dbReference>
<dbReference type="RefSeq" id="WP_211954577.1">
    <property type="nucleotide sequence ID" value="NZ_CAJPVI010000020.1"/>
</dbReference>
<evidence type="ECO:0008006" key="3">
    <source>
        <dbReference type="Google" id="ProtNLM"/>
    </source>
</evidence>
<gene>
    <name evidence="1" type="ORF">LMG26411_03500</name>
</gene>
<accession>A0ABM8TIV2</accession>
<protein>
    <recommendedName>
        <fullName evidence="3">Nucleoside 2-deoxyribosyltransferase</fullName>
    </recommendedName>
</protein>
<reference evidence="1 2" key="1">
    <citation type="submission" date="2021-03" db="EMBL/GenBank/DDBJ databases">
        <authorList>
            <person name="Peeters C."/>
        </authorList>
    </citation>
    <scope>NUCLEOTIDE SEQUENCE [LARGE SCALE GENOMIC DNA]</scope>
    <source>
        <strain evidence="1 2">LMG 26411</strain>
    </source>
</reference>
<comment type="caution">
    <text evidence="1">The sequence shown here is derived from an EMBL/GenBank/DDBJ whole genome shotgun (WGS) entry which is preliminary data.</text>
</comment>
<organism evidence="1 2">
    <name type="scientific">Cupriavidus numazuensis</name>
    <dbReference type="NCBI Taxonomy" id="221992"/>
    <lineage>
        <taxon>Bacteria</taxon>
        <taxon>Pseudomonadati</taxon>
        <taxon>Pseudomonadota</taxon>
        <taxon>Betaproteobacteria</taxon>
        <taxon>Burkholderiales</taxon>
        <taxon>Burkholderiaceae</taxon>
        <taxon>Cupriavidus</taxon>
    </lineage>
</organism>
<dbReference type="Gene3D" id="3.40.50.450">
    <property type="match status" value="1"/>
</dbReference>
<dbReference type="PANTHER" id="PTHR15364:SF0">
    <property type="entry name" value="2'-DEOXYNUCLEOSIDE 5'-PHOSPHATE N-HYDROLASE 1"/>
    <property type="match status" value="1"/>
</dbReference>
<dbReference type="Proteomes" id="UP000672657">
    <property type="component" value="Unassembled WGS sequence"/>
</dbReference>
<dbReference type="SUPFAM" id="SSF52309">
    <property type="entry name" value="N-(deoxy)ribosyltransferase-like"/>
    <property type="match status" value="1"/>
</dbReference>
<sequence length="183" mass="20331">MKTLYLAGFDVFREDALDWGRQLKALCAEFGFEGLYPLDKQVPVGLQGPDAARWIYDANIALLRRADMVMANLDDFRGPGEPDSGTVFEVGFAVALQKPVWGYFADAGTLLERVGVGVDDEGRARDEKGFLVEDFGLPKNLMLACPVRLVRGGPLECLQAMVDGERRRAVRREREAGFWDGDD</sequence>
<dbReference type="Pfam" id="PF05014">
    <property type="entry name" value="Nuc_deoxyrib_tr"/>
    <property type="match status" value="1"/>
</dbReference>
<keyword evidence="2" id="KW-1185">Reference proteome</keyword>
<proteinExistence type="predicted"/>
<dbReference type="InterPro" id="IPR007710">
    <property type="entry name" value="Nucleoside_deoxyribTrfase"/>
</dbReference>
<dbReference type="PANTHER" id="PTHR15364">
    <property type="entry name" value="2'-DEOXYNUCLEOSIDE 5'-PHOSPHATE N-HYDROLASE 1"/>
    <property type="match status" value="1"/>
</dbReference>
<evidence type="ECO:0000313" key="1">
    <source>
        <dbReference type="EMBL" id="CAG2149244.1"/>
    </source>
</evidence>